<dbReference type="HAMAP" id="MF_01201">
    <property type="entry name" value="Ala_racemase"/>
    <property type="match status" value="1"/>
</dbReference>
<dbReference type="SUPFAM" id="SSF50621">
    <property type="entry name" value="Alanine racemase C-terminal domain-like"/>
    <property type="match status" value="1"/>
</dbReference>
<dbReference type="Gene3D" id="2.40.37.10">
    <property type="entry name" value="Lyase, Ornithine Decarboxylase, Chain A, domain 1"/>
    <property type="match status" value="1"/>
</dbReference>
<dbReference type="InterPro" id="IPR029066">
    <property type="entry name" value="PLP-binding_barrel"/>
</dbReference>
<comment type="catalytic activity">
    <reaction evidence="1 5">
        <text>L-alanine = D-alanine</text>
        <dbReference type="Rhea" id="RHEA:20249"/>
        <dbReference type="ChEBI" id="CHEBI:57416"/>
        <dbReference type="ChEBI" id="CHEBI:57972"/>
        <dbReference type="EC" id="5.1.1.1"/>
    </reaction>
</comment>
<evidence type="ECO:0000259" key="8">
    <source>
        <dbReference type="SMART" id="SM01005"/>
    </source>
</evidence>
<feature type="active site" description="Proton acceptor; specific for D-alanine" evidence="5">
    <location>
        <position position="42"/>
    </location>
</feature>
<feature type="modified residue" description="N6-(pyridoxal phosphate)lysine" evidence="5 6">
    <location>
        <position position="42"/>
    </location>
</feature>
<dbReference type="SUPFAM" id="SSF51419">
    <property type="entry name" value="PLP-binding barrel"/>
    <property type="match status" value="1"/>
</dbReference>
<dbReference type="UniPathway" id="UPA00042">
    <property type="reaction ID" value="UER00497"/>
</dbReference>
<comment type="cofactor">
    <cofactor evidence="2 5 6">
        <name>pyridoxal 5'-phosphate</name>
        <dbReference type="ChEBI" id="CHEBI:597326"/>
    </cofactor>
</comment>
<dbReference type="Pfam" id="PF00842">
    <property type="entry name" value="Ala_racemase_C"/>
    <property type="match status" value="1"/>
</dbReference>
<organism evidence="9">
    <name type="scientific">Magnetococcus massalia (strain MO-1)</name>
    <dbReference type="NCBI Taxonomy" id="451514"/>
    <lineage>
        <taxon>Bacteria</taxon>
        <taxon>Pseudomonadati</taxon>
        <taxon>Pseudomonadota</taxon>
        <taxon>Magnetococcia</taxon>
        <taxon>Magnetococcales</taxon>
        <taxon>Magnetococcaceae</taxon>
        <taxon>Magnetococcus</taxon>
    </lineage>
</organism>
<reference evidence="9" key="1">
    <citation type="submission" date="2015-04" db="EMBL/GenBank/DDBJ databases">
        <authorList>
            <person name="Syromyatnikov M.Y."/>
            <person name="Popov V.N."/>
        </authorList>
    </citation>
    <scope>NUCLEOTIDE SEQUENCE</scope>
    <source>
        <strain evidence="9">MO-1</strain>
    </source>
</reference>
<evidence type="ECO:0000256" key="2">
    <source>
        <dbReference type="ARBA" id="ARBA00001933"/>
    </source>
</evidence>
<feature type="binding site" evidence="5 7">
    <location>
        <position position="320"/>
    </location>
    <ligand>
        <name>substrate</name>
    </ligand>
</feature>
<evidence type="ECO:0000256" key="5">
    <source>
        <dbReference type="HAMAP-Rule" id="MF_01201"/>
    </source>
</evidence>
<dbReference type="Gene3D" id="3.20.20.10">
    <property type="entry name" value="Alanine racemase"/>
    <property type="match status" value="1"/>
</dbReference>
<dbReference type="GO" id="GO:0005829">
    <property type="term" value="C:cytosol"/>
    <property type="evidence" value="ECO:0007669"/>
    <property type="project" value="TreeGrafter"/>
</dbReference>
<dbReference type="NCBIfam" id="TIGR00492">
    <property type="entry name" value="alr"/>
    <property type="match status" value="1"/>
</dbReference>
<dbReference type="EC" id="5.1.1.1" evidence="5"/>
<proteinExistence type="inferred from homology"/>
<dbReference type="SMART" id="SM01005">
    <property type="entry name" value="Ala_racemase_C"/>
    <property type="match status" value="1"/>
</dbReference>
<feature type="binding site" evidence="5 7">
    <location>
        <position position="138"/>
    </location>
    <ligand>
        <name>substrate</name>
    </ligand>
</feature>
<dbReference type="EMBL" id="LO017727">
    <property type="protein sequence ID" value="CRH07855.1"/>
    <property type="molecule type" value="Genomic_DNA"/>
</dbReference>
<dbReference type="InterPro" id="IPR011079">
    <property type="entry name" value="Ala_racemase_C"/>
</dbReference>
<evidence type="ECO:0000256" key="7">
    <source>
        <dbReference type="PIRSR" id="PIRSR600821-52"/>
    </source>
</evidence>
<sequence length="379" mass="40749">MSAPIWSQRPTWLEVDLAALRHNGEQAKRAVADGVGIWPVIKADGYGVGSIAAAHALESIADGFCVAMVEEGEQLRMAGVTKPIVVMSGYYGGLEKRLCRGELEIFLSDEADLDYLAGQCEAERPLTINIKVDTGMARLGFTPEAVPALLKRLDEIPSLRVKGLVTHLACADQLDGAVSQAQVACFKAVLDQPEIAKRALVTSIANSAGILAQPASHAVTTKSWVRPGIMLYGASPFHPQRTAEEDGLKPVVRWVSHVQRLVNLEAGQSLGYGHTYTAPSRRLIAQIPVGYADGYNRLLSNKGEMLLKGVRVPVVGIVCMDSVAVDVTALDGVESGDEVVVLGSQRGNAITLEEMASWLGTIPYEVLTRISQRVPRRYG</sequence>
<comment type="similarity">
    <text evidence="5">Belongs to the alanine racemase family.</text>
</comment>
<dbReference type="Pfam" id="PF01168">
    <property type="entry name" value="Ala_racemase_N"/>
    <property type="match status" value="1"/>
</dbReference>
<evidence type="ECO:0000256" key="3">
    <source>
        <dbReference type="ARBA" id="ARBA00022898"/>
    </source>
</evidence>
<feature type="active site" description="Proton acceptor; specific for L-alanine" evidence="5">
    <location>
        <position position="272"/>
    </location>
</feature>
<dbReference type="GO" id="GO:0008784">
    <property type="term" value="F:alanine racemase activity"/>
    <property type="evidence" value="ECO:0007669"/>
    <property type="project" value="UniProtKB-UniRule"/>
</dbReference>
<accession>A0A1S7LLS7</accession>
<evidence type="ECO:0000313" key="9">
    <source>
        <dbReference type="EMBL" id="CRH07855.1"/>
    </source>
</evidence>
<dbReference type="PRINTS" id="PR00992">
    <property type="entry name" value="ALARACEMASE"/>
</dbReference>
<comment type="function">
    <text evidence="5">Catalyzes the interconversion of L-alanine and D-alanine. May also act on other amino acids.</text>
</comment>
<dbReference type="AlphaFoldDB" id="A0A1S7LLS7"/>
<evidence type="ECO:0000256" key="6">
    <source>
        <dbReference type="PIRSR" id="PIRSR600821-50"/>
    </source>
</evidence>
<dbReference type="GO" id="GO:0030632">
    <property type="term" value="P:D-alanine biosynthetic process"/>
    <property type="evidence" value="ECO:0007669"/>
    <property type="project" value="UniProtKB-UniRule"/>
</dbReference>
<gene>
    <name evidence="9" type="primary">alr</name>
    <name evidence="9" type="ORF">MAGMO_3725</name>
</gene>
<name>A0A1S7LLS7_MAGMO</name>
<dbReference type="CDD" id="cd00430">
    <property type="entry name" value="PLPDE_III_AR"/>
    <property type="match status" value="1"/>
</dbReference>
<dbReference type="PANTHER" id="PTHR30511:SF0">
    <property type="entry name" value="ALANINE RACEMASE, CATABOLIC-RELATED"/>
    <property type="match status" value="1"/>
</dbReference>
<dbReference type="InterPro" id="IPR001608">
    <property type="entry name" value="Ala_racemase_N"/>
</dbReference>
<keyword evidence="3 5" id="KW-0663">Pyridoxal phosphate</keyword>
<feature type="domain" description="Alanine racemase C-terminal" evidence="8">
    <location>
        <begin position="251"/>
        <end position="379"/>
    </location>
</feature>
<dbReference type="GO" id="GO:0030170">
    <property type="term" value="F:pyridoxal phosphate binding"/>
    <property type="evidence" value="ECO:0007669"/>
    <property type="project" value="UniProtKB-UniRule"/>
</dbReference>
<evidence type="ECO:0000256" key="1">
    <source>
        <dbReference type="ARBA" id="ARBA00000316"/>
    </source>
</evidence>
<evidence type="ECO:0000256" key="4">
    <source>
        <dbReference type="ARBA" id="ARBA00023235"/>
    </source>
</evidence>
<protein>
    <recommendedName>
        <fullName evidence="5">Alanine racemase</fullName>
        <ecNumber evidence="5">5.1.1.1</ecNumber>
    </recommendedName>
</protein>
<dbReference type="InterPro" id="IPR000821">
    <property type="entry name" value="Ala_racemase"/>
</dbReference>
<comment type="pathway">
    <text evidence="5">Amino-acid biosynthesis; D-alanine biosynthesis; D-alanine from L-alanine: step 1/1.</text>
</comment>
<dbReference type="InterPro" id="IPR009006">
    <property type="entry name" value="Ala_racemase/Decarboxylase_C"/>
</dbReference>
<keyword evidence="4 5" id="KW-0413">Isomerase</keyword>
<dbReference type="PANTHER" id="PTHR30511">
    <property type="entry name" value="ALANINE RACEMASE"/>
    <property type="match status" value="1"/>
</dbReference>
<dbReference type="FunFam" id="3.20.20.10:FF:000002">
    <property type="entry name" value="Alanine racemase"/>
    <property type="match status" value="1"/>
</dbReference>